<keyword evidence="4 5" id="KW-0472">Membrane</keyword>
<dbReference type="AlphaFoldDB" id="A0A653VAZ9"/>
<keyword evidence="2 5" id="KW-0812">Transmembrane</keyword>
<dbReference type="InterPro" id="IPR051533">
    <property type="entry name" value="WaaL-like"/>
</dbReference>
<dbReference type="Proteomes" id="UP000430202">
    <property type="component" value="Unassembled WGS sequence"/>
</dbReference>
<dbReference type="EMBL" id="CABWLR010000005">
    <property type="protein sequence ID" value="VXC03327.1"/>
    <property type="molecule type" value="Genomic_DNA"/>
</dbReference>
<dbReference type="PANTHER" id="PTHR37422:SF13">
    <property type="entry name" value="LIPOPOLYSACCHARIDE BIOSYNTHESIS PROTEIN PA4999-RELATED"/>
    <property type="match status" value="1"/>
</dbReference>
<organism evidence="7 8">
    <name type="scientific">Maribacter litoralis</name>
    <dbReference type="NCBI Taxonomy" id="2059726"/>
    <lineage>
        <taxon>Bacteria</taxon>
        <taxon>Pseudomonadati</taxon>
        <taxon>Bacteroidota</taxon>
        <taxon>Flavobacteriia</taxon>
        <taxon>Flavobacteriales</taxon>
        <taxon>Flavobacteriaceae</taxon>
        <taxon>Maribacter</taxon>
    </lineage>
</organism>
<evidence type="ECO:0000313" key="7">
    <source>
        <dbReference type="EMBL" id="VXC03327.1"/>
    </source>
</evidence>
<evidence type="ECO:0000256" key="2">
    <source>
        <dbReference type="ARBA" id="ARBA00022692"/>
    </source>
</evidence>
<dbReference type="InterPro" id="IPR007016">
    <property type="entry name" value="O-antigen_ligase-rel_domated"/>
</dbReference>
<proteinExistence type="predicted"/>
<sequence>MLIKAIRYITLFLIFLNFPGWVLDNFNPILSSALSYLSFGLTLLYFILAKEWNFNSWLLLLGLVYFGISSLSGQIYLPDLITYMIIIIKYFILIIGGYIMLRHTSKKEIFYFLLIGALSVFLQMFVFYNKAQDYGRYSGFYLNPNSLAFICMMGYGLTYGLKTKLRTWGQIIFTFIGFLTFSRTFIVVWLLMNLISIRLSLKNIRVLAIGLGLFIGLLTFNAFLPKSNPRLEAMANILEGNNTNTKKLEEGGRSDTWAAYYPALLEKPFFGNGYGSFAGGGIAGRVGPHNAYLKVIGEAGIITLLIMILMFGKMTYQSAINFLKKPYLLLMIVSLDLFLLANHNFFDSGYVLFFIMWLQIQLNKNENSTINNNNNNR</sequence>
<evidence type="ECO:0000256" key="4">
    <source>
        <dbReference type="ARBA" id="ARBA00023136"/>
    </source>
</evidence>
<comment type="subcellular location">
    <subcellularLocation>
        <location evidence="1">Membrane</location>
        <topology evidence="1">Multi-pass membrane protein</topology>
    </subcellularLocation>
</comment>
<feature type="transmembrane region" description="Helical" evidence="5">
    <location>
        <begin position="57"/>
        <end position="77"/>
    </location>
</feature>
<feature type="transmembrane region" description="Helical" evidence="5">
    <location>
        <begin position="140"/>
        <end position="159"/>
    </location>
</feature>
<feature type="transmembrane region" description="Helical" evidence="5">
    <location>
        <begin position="108"/>
        <end position="128"/>
    </location>
</feature>
<gene>
    <name evidence="7" type="ORF">MARI151_50425</name>
</gene>
<feature type="transmembrane region" description="Helical" evidence="5">
    <location>
        <begin position="29"/>
        <end position="48"/>
    </location>
</feature>
<feature type="domain" description="O-antigen ligase-related" evidence="6">
    <location>
        <begin position="171"/>
        <end position="307"/>
    </location>
</feature>
<reference evidence="7 8" key="1">
    <citation type="submission" date="2019-10" db="EMBL/GenBank/DDBJ databases">
        <authorList>
            <person name="Karimi E."/>
        </authorList>
    </citation>
    <scope>NUCLEOTIDE SEQUENCE [LARGE SCALE GENOMIC DNA]</scope>
    <source>
        <strain evidence="7">Maribacter sp. 151</strain>
    </source>
</reference>
<evidence type="ECO:0000256" key="5">
    <source>
        <dbReference type="SAM" id="Phobius"/>
    </source>
</evidence>
<dbReference type="GO" id="GO:0016020">
    <property type="term" value="C:membrane"/>
    <property type="evidence" value="ECO:0007669"/>
    <property type="project" value="UniProtKB-SubCell"/>
</dbReference>
<keyword evidence="8" id="KW-1185">Reference proteome</keyword>
<evidence type="ECO:0000259" key="6">
    <source>
        <dbReference type="Pfam" id="PF04932"/>
    </source>
</evidence>
<feature type="transmembrane region" description="Helical" evidence="5">
    <location>
        <begin position="295"/>
        <end position="316"/>
    </location>
</feature>
<evidence type="ECO:0000256" key="1">
    <source>
        <dbReference type="ARBA" id="ARBA00004141"/>
    </source>
</evidence>
<feature type="transmembrane region" description="Helical" evidence="5">
    <location>
        <begin position="328"/>
        <end position="358"/>
    </location>
</feature>
<feature type="transmembrane region" description="Helical" evidence="5">
    <location>
        <begin position="171"/>
        <end position="192"/>
    </location>
</feature>
<keyword evidence="7" id="KW-0436">Ligase</keyword>
<evidence type="ECO:0000313" key="8">
    <source>
        <dbReference type="Proteomes" id="UP000430202"/>
    </source>
</evidence>
<evidence type="ECO:0000256" key="3">
    <source>
        <dbReference type="ARBA" id="ARBA00022989"/>
    </source>
</evidence>
<dbReference type="Pfam" id="PF04932">
    <property type="entry name" value="Wzy_C"/>
    <property type="match status" value="1"/>
</dbReference>
<dbReference type="RefSeq" id="WP_159303614.1">
    <property type="nucleotide sequence ID" value="NZ_LR733271.1"/>
</dbReference>
<dbReference type="PANTHER" id="PTHR37422">
    <property type="entry name" value="TEICHURONIC ACID BIOSYNTHESIS PROTEIN TUAE"/>
    <property type="match status" value="1"/>
</dbReference>
<name>A0A653VAZ9_9FLAO</name>
<dbReference type="GO" id="GO:0016874">
    <property type="term" value="F:ligase activity"/>
    <property type="evidence" value="ECO:0007669"/>
    <property type="project" value="UniProtKB-KW"/>
</dbReference>
<feature type="transmembrane region" description="Helical" evidence="5">
    <location>
        <begin position="204"/>
        <end position="224"/>
    </location>
</feature>
<keyword evidence="3 5" id="KW-1133">Transmembrane helix</keyword>
<feature type="transmembrane region" description="Helical" evidence="5">
    <location>
        <begin position="83"/>
        <end position="101"/>
    </location>
</feature>
<feature type="transmembrane region" description="Helical" evidence="5">
    <location>
        <begin position="5"/>
        <end position="23"/>
    </location>
</feature>
<accession>A0A653VAZ9</accession>
<protein>
    <submittedName>
        <fullName evidence="7">O-Antigen ligase</fullName>
    </submittedName>
</protein>